<comment type="caution">
    <text evidence="2">The sequence shown here is derived from an EMBL/GenBank/DDBJ whole genome shotgun (WGS) entry which is preliminary data.</text>
</comment>
<protein>
    <submittedName>
        <fullName evidence="2">Uncharacterized protein</fullName>
    </submittedName>
</protein>
<dbReference type="GO" id="GO:0017025">
    <property type="term" value="F:TBP-class protein binding"/>
    <property type="evidence" value="ECO:0007669"/>
    <property type="project" value="InterPro"/>
</dbReference>
<organism evidence="2 3">
    <name type="scientific">Acer saccharum</name>
    <name type="common">Sugar maple</name>
    <dbReference type="NCBI Taxonomy" id="4024"/>
    <lineage>
        <taxon>Eukaryota</taxon>
        <taxon>Viridiplantae</taxon>
        <taxon>Streptophyta</taxon>
        <taxon>Embryophyta</taxon>
        <taxon>Tracheophyta</taxon>
        <taxon>Spermatophyta</taxon>
        <taxon>Magnoliopsida</taxon>
        <taxon>eudicotyledons</taxon>
        <taxon>Gunneridae</taxon>
        <taxon>Pentapetalae</taxon>
        <taxon>rosids</taxon>
        <taxon>malvids</taxon>
        <taxon>Sapindales</taxon>
        <taxon>Sapindaceae</taxon>
        <taxon>Hippocastanoideae</taxon>
        <taxon>Acereae</taxon>
        <taxon>Acer</taxon>
    </lineage>
</organism>
<dbReference type="GO" id="GO:0004402">
    <property type="term" value="F:histone acetyltransferase activity"/>
    <property type="evidence" value="ECO:0007669"/>
    <property type="project" value="InterPro"/>
</dbReference>
<name>A0AA39SAL5_ACESA</name>
<accession>A0AA39SAL5</accession>
<sequence>MERLREERERRLYEEEMRVMEEQERFAEIRRYEESIRREREEEERQKAKKKKKKQPEIRDEYLEDYSARRNDRRTPERDQSARRRPVVELGRYGTEHVPPTKRRRGGEPTGQSVKHFGANCGDPQRKHSCVFLFPKTSVKERGS</sequence>
<dbReference type="AlphaFoldDB" id="A0AA39SAL5"/>
<dbReference type="PANTHER" id="PTHR13900">
    <property type="entry name" value="TRANSCRIPTION INITIATION FACTOR TFIID"/>
    <property type="match status" value="1"/>
</dbReference>
<dbReference type="InterPro" id="IPR040240">
    <property type="entry name" value="TAF1"/>
</dbReference>
<dbReference type="EMBL" id="JAUESC010000383">
    <property type="protein sequence ID" value="KAK0585705.1"/>
    <property type="molecule type" value="Genomic_DNA"/>
</dbReference>
<feature type="region of interest" description="Disordered" evidence="1">
    <location>
        <begin position="30"/>
        <end position="127"/>
    </location>
</feature>
<feature type="compositionally biased region" description="Basic and acidic residues" evidence="1">
    <location>
        <begin position="55"/>
        <end position="82"/>
    </location>
</feature>
<evidence type="ECO:0000313" key="2">
    <source>
        <dbReference type="EMBL" id="KAK0585705.1"/>
    </source>
</evidence>
<dbReference type="PANTHER" id="PTHR13900:SF0">
    <property type="entry name" value="TRANSCRIPTION INITIATION FACTOR TFIID SUBUNIT 1"/>
    <property type="match status" value="1"/>
</dbReference>
<feature type="compositionally biased region" description="Basic and acidic residues" evidence="1">
    <location>
        <begin position="30"/>
        <end position="46"/>
    </location>
</feature>
<evidence type="ECO:0000313" key="3">
    <source>
        <dbReference type="Proteomes" id="UP001168877"/>
    </source>
</evidence>
<gene>
    <name evidence="2" type="ORF">LWI29_032739</name>
</gene>
<keyword evidence="3" id="KW-1185">Reference proteome</keyword>
<dbReference type="GO" id="GO:0051123">
    <property type="term" value="P:RNA polymerase II preinitiation complex assembly"/>
    <property type="evidence" value="ECO:0007669"/>
    <property type="project" value="TreeGrafter"/>
</dbReference>
<dbReference type="GO" id="GO:0016251">
    <property type="term" value="F:RNA polymerase II general transcription initiation factor activity"/>
    <property type="evidence" value="ECO:0007669"/>
    <property type="project" value="InterPro"/>
</dbReference>
<proteinExistence type="predicted"/>
<reference evidence="2" key="2">
    <citation type="submission" date="2023-06" db="EMBL/GenBank/DDBJ databases">
        <authorList>
            <person name="Swenson N.G."/>
            <person name="Wegrzyn J.L."/>
            <person name="Mcevoy S.L."/>
        </authorList>
    </citation>
    <scope>NUCLEOTIDE SEQUENCE</scope>
    <source>
        <strain evidence="2">NS2018</strain>
        <tissue evidence="2">Leaf</tissue>
    </source>
</reference>
<dbReference type="Proteomes" id="UP001168877">
    <property type="component" value="Unassembled WGS sequence"/>
</dbReference>
<dbReference type="GO" id="GO:0005669">
    <property type="term" value="C:transcription factor TFIID complex"/>
    <property type="evidence" value="ECO:0007669"/>
    <property type="project" value="InterPro"/>
</dbReference>
<evidence type="ECO:0000256" key="1">
    <source>
        <dbReference type="SAM" id="MobiDB-lite"/>
    </source>
</evidence>
<reference evidence="2" key="1">
    <citation type="journal article" date="2022" name="Plant J.">
        <title>Strategies of tolerance reflected in two North American maple genomes.</title>
        <authorList>
            <person name="McEvoy S.L."/>
            <person name="Sezen U.U."/>
            <person name="Trouern-Trend A."/>
            <person name="McMahon S.M."/>
            <person name="Schaberg P.G."/>
            <person name="Yang J."/>
            <person name="Wegrzyn J.L."/>
            <person name="Swenson N.G."/>
        </authorList>
    </citation>
    <scope>NUCLEOTIDE SEQUENCE</scope>
    <source>
        <strain evidence="2">NS2018</strain>
    </source>
</reference>